<dbReference type="SUPFAM" id="SSF46689">
    <property type="entry name" value="Homeodomain-like"/>
    <property type="match status" value="1"/>
</dbReference>
<feature type="compositionally biased region" description="Polar residues" evidence="7">
    <location>
        <begin position="1"/>
        <end position="23"/>
    </location>
</feature>
<dbReference type="RefSeq" id="XP_006824177.1">
    <property type="nucleotide sequence ID" value="XM_006824114.1"/>
</dbReference>
<dbReference type="SMART" id="SM00389">
    <property type="entry name" value="HOX"/>
    <property type="match status" value="1"/>
</dbReference>
<dbReference type="InterPro" id="IPR001356">
    <property type="entry name" value="HD"/>
</dbReference>
<dbReference type="Pfam" id="PF00046">
    <property type="entry name" value="Homeodomain"/>
    <property type="match status" value="1"/>
</dbReference>
<dbReference type="PANTHER" id="PTHR24329">
    <property type="entry name" value="HOMEOBOX PROTEIN ARISTALESS"/>
    <property type="match status" value="1"/>
</dbReference>
<evidence type="ECO:0000313" key="9">
    <source>
        <dbReference type="Proteomes" id="UP000694865"/>
    </source>
</evidence>
<dbReference type="CDD" id="cd00086">
    <property type="entry name" value="homeodomain"/>
    <property type="match status" value="1"/>
</dbReference>
<feature type="DNA-binding region" description="Homeobox" evidence="5">
    <location>
        <begin position="258"/>
        <end position="317"/>
    </location>
</feature>
<evidence type="ECO:0000256" key="7">
    <source>
        <dbReference type="SAM" id="MobiDB-lite"/>
    </source>
</evidence>
<evidence type="ECO:0000256" key="2">
    <source>
        <dbReference type="ARBA" id="ARBA00023125"/>
    </source>
</evidence>
<evidence type="ECO:0000256" key="4">
    <source>
        <dbReference type="ARBA" id="ARBA00023242"/>
    </source>
</evidence>
<dbReference type="Proteomes" id="UP000694865">
    <property type="component" value="Unplaced"/>
</dbReference>
<dbReference type="PROSITE" id="PS00027">
    <property type="entry name" value="HOMEOBOX_1"/>
    <property type="match status" value="1"/>
</dbReference>
<proteinExistence type="predicted"/>
<reference evidence="10" key="1">
    <citation type="submission" date="2025-08" db="UniProtKB">
        <authorList>
            <consortium name="RefSeq"/>
        </authorList>
    </citation>
    <scope>IDENTIFICATION</scope>
    <source>
        <tissue evidence="10">Testes</tissue>
    </source>
</reference>
<evidence type="ECO:0000256" key="6">
    <source>
        <dbReference type="RuleBase" id="RU000682"/>
    </source>
</evidence>
<evidence type="ECO:0000256" key="3">
    <source>
        <dbReference type="ARBA" id="ARBA00023155"/>
    </source>
</evidence>
<dbReference type="InterPro" id="IPR017970">
    <property type="entry name" value="Homeobox_CS"/>
</dbReference>
<comment type="subcellular location">
    <subcellularLocation>
        <location evidence="1 5 6">Nucleus</location>
    </subcellularLocation>
</comment>
<evidence type="ECO:0000256" key="1">
    <source>
        <dbReference type="ARBA" id="ARBA00004123"/>
    </source>
</evidence>
<feature type="compositionally biased region" description="Polar residues" evidence="7">
    <location>
        <begin position="245"/>
        <end position="255"/>
    </location>
</feature>
<feature type="compositionally biased region" description="Basic residues" evidence="7">
    <location>
        <begin position="29"/>
        <end position="38"/>
    </location>
</feature>
<feature type="compositionally biased region" description="Basic and acidic residues" evidence="7">
    <location>
        <begin position="39"/>
        <end position="48"/>
    </location>
</feature>
<organism evidence="9 10">
    <name type="scientific">Saccoglossus kowalevskii</name>
    <name type="common">Acorn worm</name>
    <dbReference type="NCBI Taxonomy" id="10224"/>
    <lineage>
        <taxon>Eukaryota</taxon>
        <taxon>Metazoa</taxon>
        <taxon>Hemichordata</taxon>
        <taxon>Enteropneusta</taxon>
        <taxon>Harrimaniidae</taxon>
        <taxon>Saccoglossus</taxon>
    </lineage>
</organism>
<evidence type="ECO:0000256" key="5">
    <source>
        <dbReference type="PROSITE-ProRule" id="PRU00108"/>
    </source>
</evidence>
<dbReference type="InterPro" id="IPR050649">
    <property type="entry name" value="Paired_Homeobox_TFs"/>
</dbReference>
<keyword evidence="2 5" id="KW-0238">DNA-binding</keyword>
<feature type="region of interest" description="Disordered" evidence="7">
    <location>
        <begin position="76"/>
        <end position="104"/>
    </location>
</feature>
<feature type="region of interest" description="Disordered" evidence="7">
    <location>
        <begin position="204"/>
        <end position="259"/>
    </location>
</feature>
<evidence type="ECO:0000259" key="8">
    <source>
        <dbReference type="PROSITE" id="PS50071"/>
    </source>
</evidence>
<accession>A0ABM0MVY6</accession>
<dbReference type="PANTHER" id="PTHR24329:SF543">
    <property type="entry name" value="FI01017P-RELATED"/>
    <property type="match status" value="1"/>
</dbReference>
<keyword evidence="3 5" id="KW-0371">Homeobox</keyword>
<keyword evidence="9" id="KW-1185">Reference proteome</keyword>
<dbReference type="PROSITE" id="PS50071">
    <property type="entry name" value="HOMEOBOX_2"/>
    <property type="match status" value="1"/>
</dbReference>
<name>A0ABM0MVY6_SACKO</name>
<keyword evidence="4 5" id="KW-0539">Nucleus</keyword>
<dbReference type="Gene3D" id="1.10.10.60">
    <property type="entry name" value="Homeodomain-like"/>
    <property type="match status" value="1"/>
</dbReference>
<sequence length="452" mass="50572">MTSYQVLNTRDTNSMSSYQTPTSKDSKKTSRHMVRKLRSAYEDHEQLSLHHGRAGTHQRDVNGDMKELQMTCPRDGHLASVEAEQPKQKIKQEEEKENVGNSEKCGIDTKVSTKLIHKHSIESILNITSLSGNKQGDFKPRDSGISLSCDTISVSRHPESCYNTHTEVKNAVFDPNLNCDAVIPSSPNKDAILETTTRLISEPLCNDQDPCVEDDAEKNPVGTDECDSGLSASPSTPKASKDGSSHTSPGSSNGDDQYRKPRTIFKVYQVTALEEVFERTHYPDQDLLEWLAEKLEIPEPKVKVWFQNKRARWKKRTENDLYENDCSPVPYMGSPAPYMGTPTPYMVNPASIMVSPAPHMTNNTWMQNIPPTSHPMTRAAAPSDHHPMMQHTMMPQYASAPMMHPMPATQFQGPPYTAVPPYYPIMNVPMSASSRPAGMPMMTSHYPHQTPM</sequence>
<feature type="compositionally biased region" description="Basic and acidic residues" evidence="7">
    <location>
        <begin position="84"/>
        <end position="98"/>
    </location>
</feature>
<dbReference type="InterPro" id="IPR009057">
    <property type="entry name" value="Homeodomain-like_sf"/>
</dbReference>
<evidence type="ECO:0000313" key="10">
    <source>
        <dbReference type="RefSeq" id="XP_006824177.1"/>
    </source>
</evidence>
<feature type="region of interest" description="Disordered" evidence="7">
    <location>
        <begin position="1"/>
        <end position="59"/>
    </location>
</feature>
<protein>
    <submittedName>
        <fullName evidence="10">Retinal homeobox protein Rx2-like</fullName>
    </submittedName>
</protein>
<feature type="domain" description="Homeobox" evidence="8">
    <location>
        <begin position="256"/>
        <end position="316"/>
    </location>
</feature>
<dbReference type="GeneID" id="102801585"/>
<gene>
    <name evidence="10" type="primary">LOC102801585</name>
</gene>